<keyword evidence="2" id="KW-1185">Reference proteome</keyword>
<evidence type="ECO:0000313" key="2">
    <source>
        <dbReference type="Proteomes" id="UP000295050"/>
    </source>
</evidence>
<gene>
    <name evidence="1" type="ORF">EV663_103135</name>
</gene>
<dbReference type="RefSeq" id="WP_132950817.1">
    <property type="nucleotide sequence ID" value="NZ_SLXU01000003.1"/>
</dbReference>
<accession>A0A4R2RHM4</accession>
<sequence>MAIAHTNITGGHLSLLGTVAALFERVVEGQARSRQVEKLNATSDAELARRGVTREEVIRHIFRDRYYL</sequence>
<evidence type="ECO:0008006" key="3">
    <source>
        <dbReference type="Google" id="ProtNLM"/>
    </source>
</evidence>
<name>A0A4R2RHM4_9RHOB</name>
<comment type="caution">
    <text evidence="1">The sequence shown here is derived from an EMBL/GenBank/DDBJ whole genome shotgun (WGS) entry which is preliminary data.</text>
</comment>
<dbReference type="AlphaFoldDB" id="A0A4R2RHM4"/>
<proteinExistence type="predicted"/>
<reference evidence="1 2" key="1">
    <citation type="submission" date="2019-03" db="EMBL/GenBank/DDBJ databases">
        <title>Genomic Encyclopedia of Type Strains, Phase IV (KMG-IV): sequencing the most valuable type-strain genomes for metagenomic binning, comparative biology and taxonomic classification.</title>
        <authorList>
            <person name="Goeker M."/>
        </authorList>
    </citation>
    <scope>NUCLEOTIDE SEQUENCE [LARGE SCALE GENOMIC DNA]</scope>
    <source>
        <strain evidence="1 2">DSM 24766</strain>
    </source>
</reference>
<dbReference type="EMBL" id="SLXU01000003">
    <property type="protein sequence ID" value="TCP61949.1"/>
    <property type="molecule type" value="Genomic_DNA"/>
</dbReference>
<dbReference type="OrthoDB" id="7867799at2"/>
<dbReference type="Proteomes" id="UP000295050">
    <property type="component" value="Unassembled WGS sequence"/>
</dbReference>
<protein>
    <recommendedName>
        <fullName evidence="3">DUF1127 domain-containing protein</fullName>
    </recommendedName>
</protein>
<organism evidence="1 2">
    <name type="scientific">Rhodovulum bhavnagarense</name>
    <dbReference type="NCBI Taxonomy" id="992286"/>
    <lineage>
        <taxon>Bacteria</taxon>
        <taxon>Pseudomonadati</taxon>
        <taxon>Pseudomonadota</taxon>
        <taxon>Alphaproteobacteria</taxon>
        <taxon>Rhodobacterales</taxon>
        <taxon>Paracoccaceae</taxon>
        <taxon>Rhodovulum</taxon>
    </lineage>
</organism>
<evidence type="ECO:0000313" key="1">
    <source>
        <dbReference type="EMBL" id="TCP61949.1"/>
    </source>
</evidence>